<sequence length="166" mass="18403">MESTNQNNHNNIATGIHLLTFGKWLFPLGNFILPILLWMINSKKSDFIDRHGKQAINFQISITLYTIVLAFIGGGIIIGSMISGGPSLWEAMNHGHDFPFWDDMGIFSTVIASGFICGTLILILAVIDLVCTIKAAIKAHDGHDYNYPLTINFIPHHTEVEVPNNN</sequence>
<evidence type="ECO:0000256" key="4">
    <source>
        <dbReference type="ARBA" id="ARBA00023136"/>
    </source>
</evidence>
<evidence type="ECO:0000256" key="2">
    <source>
        <dbReference type="ARBA" id="ARBA00022692"/>
    </source>
</evidence>
<dbReference type="AlphaFoldDB" id="A0A2S6IL77"/>
<evidence type="ECO:0008006" key="8">
    <source>
        <dbReference type="Google" id="ProtNLM"/>
    </source>
</evidence>
<protein>
    <recommendedName>
        <fullName evidence="8">DUF4870 domain-containing protein</fullName>
    </recommendedName>
</protein>
<evidence type="ECO:0000313" key="7">
    <source>
        <dbReference type="Proteomes" id="UP000239002"/>
    </source>
</evidence>
<feature type="transmembrane region" description="Helical" evidence="5">
    <location>
        <begin position="62"/>
        <end position="84"/>
    </location>
</feature>
<dbReference type="InterPro" id="IPR019109">
    <property type="entry name" value="MamF_MmsF"/>
</dbReference>
<keyword evidence="7" id="KW-1185">Reference proteome</keyword>
<keyword evidence="3 5" id="KW-1133">Transmembrane helix</keyword>
<evidence type="ECO:0000256" key="5">
    <source>
        <dbReference type="SAM" id="Phobius"/>
    </source>
</evidence>
<dbReference type="EMBL" id="PTJE01000003">
    <property type="protein sequence ID" value="PPK94987.1"/>
    <property type="molecule type" value="Genomic_DNA"/>
</dbReference>
<name>A0A2S6IL77_9FLAO</name>
<dbReference type="Pfam" id="PF09685">
    <property type="entry name" value="MamF_MmsF"/>
    <property type="match status" value="1"/>
</dbReference>
<evidence type="ECO:0000256" key="1">
    <source>
        <dbReference type="ARBA" id="ARBA00004141"/>
    </source>
</evidence>
<dbReference type="RefSeq" id="WP_104515430.1">
    <property type="nucleotide sequence ID" value="NZ_MQVW01000024.1"/>
</dbReference>
<evidence type="ECO:0000313" key="6">
    <source>
        <dbReference type="EMBL" id="PPK94987.1"/>
    </source>
</evidence>
<reference evidence="6 7" key="1">
    <citation type="submission" date="2018-02" db="EMBL/GenBank/DDBJ databases">
        <title>Genomic Encyclopedia of Archaeal and Bacterial Type Strains, Phase II (KMG-II): from individual species to whole genera.</title>
        <authorList>
            <person name="Goeker M."/>
        </authorList>
    </citation>
    <scope>NUCLEOTIDE SEQUENCE [LARGE SCALE GENOMIC DNA]</scope>
    <source>
        <strain evidence="6 7">DSM 16809</strain>
    </source>
</reference>
<dbReference type="OrthoDB" id="9808930at2"/>
<dbReference type="Proteomes" id="UP000239002">
    <property type="component" value="Unassembled WGS sequence"/>
</dbReference>
<organism evidence="6 7">
    <name type="scientific">Nonlabens xylanidelens</name>
    <dbReference type="NCBI Taxonomy" id="191564"/>
    <lineage>
        <taxon>Bacteria</taxon>
        <taxon>Pseudomonadati</taxon>
        <taxon>Bacteroidota</taxon>
        <taxon>Flavobacteriia</taxon>
        <taxon>Flavobacteriales</taxon>
        <taxon>Flavobacteriaceae</taxon>
        <taxon>Nonlabens</taxon>
    </lineage>
</organism>
<gene>
    <name evidence="6" type="ORF">LY01_01740</name>
</gene>
<feature type="transmembrane region" description="Helical" evidence="5">
    <location>
        <begin position="104"/>
        <end position="130"/>
    </location>
</feature>
<keyword evidence="2 5" id="KW-0812">Transmembrane</keyword>
<proteinExistence type="predicted"/>
<comment type="subcellular location">
    <subcellularLocation>
        <location evidence="1">Membrane</location>
        <topology evidence="1">Multi-pass membrane protein</topology>
    </subcellularLocation>
</comment>
<accession>A0A2S6IL77</accession>
<comment type="caution">
    <text evidence="6">The sequence shown here is derived from an EMBL/GenBank/DDBJ whole genome shotgun (WGS) entry which is preliminary data.</text>
</comment>
<feature type="transmembrane region" description="Helical" evidence="5">
    <location>
        <begin position="24"/>
        <end position="41"/>
    </location>
</feature>
<keyword evidence="4 5" id="KW-0472">Membrane</keyword>
<evidence type="ECO:0000256" key="3">
    <source>
        <dbReference type="ARBA" id="ARBA00022989"/>
    </source>
</evidence>